<dbReference type="Proteomes" id="UP001501470">
    <property type="component" value="Unassembled WGS sequence"/>
</dbReference>
<reference evidence="3 4" key="1">
    <citation type="journal article" date="2019" name="Int. J. Syst. Evol. Microbiol.">
        <title>The Global Catalogue of Microorganisms (GCM) 10K type strain sequencing project: providing services to taxonomists for standard genome sequencing and annotation.</title>
        <authorList>
            <consortium name="The Broad Institute Genomics Platform"/>
            <consortium name="The Broad Institute Genome Sequencing Center for Infectious Disease"/>
            <person name="Wu L."/>
            <person name="Ma J."/>
        </authorList>
    </citation>
    <scope>NUCLEOTIDE SEQUENCE [LARGE SCALE GENOMIC DNA]</scope>
    <source>
        <strain evidence="3 4">JCM 15933</strain>
    </source>
</reference>
<evidence type="ECO:0000313" key="3">
    <source>
        <dbReference type="EMBL" id="GAA1500828.1"/>
    </source>
</evidence>
<sequence length="262" mass="27663">MSHQQLFDTVLSDEPPARDTLDTLVRRSRRRVRHRRLATAGGGVALAAFAAALILPGAAPPALTGAPPNTFPTAPEQTSSGLLGLNPVEPLESAVERLAGTVPVVVAQVVPGARVVGRPTVERRVVPADADTLEETYAYVVTADVTAGGVTGALRITMVRQYAASVTTSCHPVRTITVVPGMSPPYTAYSCILEDGVPSYTTETHRDERPGMIRNVARQERGDGSTVEVSVSNEPSLTGNPPLTGEQAVEIARDPRLTLYPA</sequence>
<evidence type="ECO:0000313" key="4">
    <source>
        <dbReference type="Proteomes" id="UP001501470"/>
    </source>
</evidence>
<keyword evidence="2" id="KW-0472">Membrane</keyword>
<accession>A0ABN1ZLL6</accession>
<organism evidence="3 4">
    <name type="scientific">Dactylosporangium maewongense</name>
    <dbReference type="NCBI Taxonomy" id="634393"/>
    <lineage>
        <taxon>Bacteria</taxon>
        <taxon>Bacillati</taxon>
        <taxon>Actinomycetota</taxon>
        <taxon>Actinomycetes</taxon>
        <taxon>Micromonosporales</taxon>
        <taxon>Micromonosporaceae</taxon>
        <taxon>Dactylosporangium</taxon>
    </lineage>
</organism>
<comment type="caution">
    <text evidence="3">The sequence shown here is derived from an EMBL/GenBank/DDBJ whole genome shotgun (WGS) entry which is preliminary data.</text>
</comment>
<feature type="region of interest" description="Disordered" evidence="1">
    <location>
        <begin position="220"/>
        <end position="244"/>
    </location>
</feature>
<dbReference type="EMBL" id="BAAAQD010000001">
    <property type="protein sequence ID" value="GAA1500828.1"/>
    <property type="molecule type" value="Genomic_DNA"/>
</dbReference>
<feature type="transmembrane region" description="Helical" evidence="2">
    <location>
        <begin position="37"/>
        <end position="59"/>
    </location>
</feature>
<dbReference type="RefSeq" id="WP_344499529.1">
    <property type="nucleotide sequence ID" value="NZ_BAAAQD010000001.1"/>
</dbReference>
<keyword evidence="2" id="KW-1133">Transmembrane helix</keyword>
<gene>
    <name evidence="3" type="ORF">GCM10009827_007820</name>
</gene>
<keyword evidence="2" id="KW-0812">Transmembrane</keyword>
<name>A0ABN1ZLL6_9ACTN</name>
<proteinExistence type="predicted"/>
<feature type="compositionally biased region" description="Polar residues" evidence="1">
    <location>
        <begin position="227"/>
        <end position="241"/>
    </location>
</feature>
<evidence type="ECO:0000256" key="2">
    <source>
        <dbReference type="SAM" id="Phobius"/>
    </source>
</evidence>
<protein>
    <submittedName>
        <fullName evidence="3">Uncharacterized protein</fullName>
    </submittedName>
</protein>
<keyword evidence="4" id="KW-1185">Reference proteome</keyword>
<evidence type="ECO:0000256" key="1">
    <source>
        <dbReference type="SAM" id="MobiDB-lite"/>
    </source>
</evidence>